<gene>
    <name evidence="6" type="ORF">OCOJLMKI_3859</name>
</gene>
<comment type="similarity">
    <text evidence="1">Belongs to the transposase 8 family.</text>
</comment>
<evidence type="ECO:0000256" key="1">
    <source>
        <dbReference type="ARBA" id="ARBA00009964"/>
    </source>
</evidence>
<comment type="function">
    <text evidence="3">Involved in the transposition of the insertion sequence IS2.</text>
</comment>
<dbReference type="PANTHER" id="PTHR37936">
    <property type="entry name" value="TRANSPOSASE INSC FOR INSERTION ELEMENT IS2A-RELATED"/>
    <property type="match status" value="1"/>
</dbReference>
<reference evidence="6" key="1">
    <citation type="journal article" date="2021" name="Front. Microbiol.">
        <title>Comprehensive Comparative Genomics and Phenotyping of Methylobacterium Species.</title>
        <authorList>
            <person name="Alessa O."/>
            <person name="Ogura Y."/>
            <person name="Fujitani Y."/>
            <person name="Takami H."/>
            <person name="Hayashi T."/>
            <person name="Sahin N."/>
            <person name="Tani A."/>
        </authorList>
    </citation>
    <scope>NUCLEOTIDE SEQUENCE</scope>
    <source>
        <strain evidence="6">DSM 19015</strain>
    </source>
</reference>
<accession>A0ABQ4S0K5</accession>
<dbReference type="PANTHER" id="PTHR37936:SF3">
    <property type="entry name" value="TRANSPOSASE INSC FOR INSERTION ELEMENT IS2A-RELATED"/>
    <property type="match status" value="1"/>
</dbReference>
<sequence length="157" mass="17743">MGKAMSSDPTTPPVHGEILTGVQRRRRWSTTEKIRLFEESQQPGSSVSFVARRYGISPSLLFSWKRRMLEGGHQAVHADEEVVGTSRVRELERRVRDLERLLGRKTMEVEILKEALDLARAKKPTSPLTSWSGPTGGSRRRRSPIRSAWPAPTWPSA</sequence>
<evidence type="ECO:0000256" key="3">
    <source>
        <dbReference type="ARBA" id="ARBA00024308"/>
    </source>
</evidence>
<dbReference type="InterPro" id="IPR002514">
    <property type="entry name" value="Transposase_8"/>
</dbReference>
<evidence type="ECO:0000313" key="6">
    <source>
        <dbReference type="EMBL" id="GJD96636.1"/>
    </source>
</evidence>
<evidence type="ECO:0000256" key="2">
    <source>
        <dbReference type="ARBA" id="ARBA00022578"/>
    </source>
</evidence>
<dbReference type="SUPFAM" id="SSF46689">
    <property type="entry name" value="Homeodomain-like"/>
    <property type="match status" value="1"/>
</dbReference>
<dbReference type="InterPro" id="IPR036388">
    <property type="entry name" value="WH-like_DNA-bd_sf"/>
</dbReference>
<dbReference type="InterPro" id="IPR009057">
    <property type="entry name" value="Homeodomain-like_sf"/>
</dbReference>
<protein>
    <recommendedName>
        <fullName evidence="8">Transposase</fullName>
    </recommendedName>
</protein>
<feature type="region of interest" description="Disordered" evidence="5">
    <location>
        <begin position="1"/>
        <end position="22"/>
    </location>
</feature>
<evidence type="ECO:0008006" key="8">
    <source>
        <dbReference type="Google" id="ProtNLM"/>
    </source>
</evidence>
<keyword evidence="2" id="KW-0815">Transposition</keyword>
<evidence type="ECO:0000256" key="4">
    <source>
        <dbReference type="SAM" id="Coils"/>
    </source>
</evidence>
<organism evidence="6 7">
    <name type="scientific">Methylobacterium iners</name>
    <dbReference type="NCBI Taxonomy" id="418707"/>
    <lineage>
        <taxon>Bacteria</taxon>
        <taxon>Pseudomonadati</taxon>
        <taxon>Pseudomonadota</taxon>
        <taxon>Alphaproteobacteria</taxon>
        <taxon>Hyphomicrobiales</taxon>
        <taxon>Methylobacteriaceae</taxon>
        <taxon>Methylobacterium</taxon>
    </lineage>
</organism>
<keyword evidence="7" id="KW-1185">Reference proteome</keyword>
<dbReference type="Proteomes" id="UP001055125">
    <property type="component" value="Unassembled WGS sequence"/>
</dbReference>
<proteinExistence type="inferred from homology"/>
<feature type="region of interest" description="Disordered" evidence="5">
    <location>
        <begin position="120"/>
        <end position="157"/>
    </location>
</feature>
<name>A0ABQ4S0K5_9HYPH</name>
<dbReference type="Pfam" id="PF01527">
    <property type="entry name" value="HTH_Tnp_1"/>
    <property type="match status" value="1"/>
</dbReference>
<dbReference type="Gene3D" id="1.10.10.10">
    <property type="entry name" value="Winged helix-like DNA-binding domain superfamily/Winged helix DNA-binding domain"/>
    <property type="match status" value="1"/>
</dbReference>
<reference evidence="6" key="2">
    <citation type="submission" date="2021-08" db="EMBL/GenBank/DDBJ databases">
        <authorList>
            <person name="Tani A."/>
            <person name="Ola A."/>
            <person name="Ogura Y."/>
            <person name="Katsura K."/>
            <person name="Hayashi T."/>
        </authorList>
    </citation>
    <scope>NUCLEOTIDE SEQUENCE</scope>
    <source>
        <strain evidence="6">DSM 19015</strain>
    </source>
</reference>
<evidence type="ECO:0000313" key="7">
    <source>
        <dbReference type="Proteomes" id="UP001055125"/>
    </source>
</evidence>
<dbReference type="EMBL" id="BPQP01000065">
    <property type="protein sequence ID" value="GJD96636.1"/>
    <property type="molecule type" value="Genomic_DNA"/>
</dbReference>
<comment type="caution">
    <text evidence="6">The sequence shown here is derived from an EMBL/GenBank/DDBJ whole genome shotgun (WGS) entry which is preliminary data.</text>
</comment>
<evidence type="ECO:0000256" key="5">
    <source>
        <dbReference type="SAM" id="MobiDB-lite"/>
    </source>
</evidence>
<feature type="coiled-coil region" evidence="4">
    <location>
        <begin position="88"/>
        <end position="115"/>
    </location>
</feature>
<keyword evidence="4" id="KW-0175">Coiled coil</keyword>